<feature type="transmembrane region" description="Helical" evidence="8">
    <location>
        <begin position="380"/>
        <end position="410"/>
    </location>
</feature>
<dbReference type="Pfam" id="PF00005">
    <property type="entry name" value="ABC_tran"/>
    <property type="match status" value="1"/>
</dbReference>
<protein>
    <recommendedName>
        <fullName evidence="9">ABC transporter domain-containing protein</fullName>
    </recommendedName>
</protein>
<sequence>MPINTNMKEKDLSIQAIGITKKYPKNKIGLQPLSLEIKNKSFVALMGPSGCGKSTLLKCLNGDNPATSGEVYINGLSLIDNYDLVKKSIGYVPQDDIIHRELSVYKTLFYAAKLRLPDGTPKEEIDIRINKVLKSLKLNQHDQGNQQGQKDIKDKKVKELSGGQRKRISIAVELLTEPSILFLDEPTSPLDPETIDSFLKSLRDLAQEGTTIIMVTHKPEDLNYVDEVVFLGVKGHLVYKGLPNKITEHFNVDSIIEVYSKMSDLEKVKKNYHPPKEDSHSLNLNPKLNKRRPDSSFQQLYWLAKRYLNIKLNDHSNLLLLLLQPIIIGGLVSLVFSEFRIGVIFLTAISAIWFGVSNSAKEIVSELPIYKRERMYNLNINTYIVSKLLILSLIALIQVVVFVAIIYFNFKINAITEFPETYLRPFWESVGFLFMISCSATLIGLFLSSYFSNTEKVMTVVPITLMPQIMLAGVMTKLDTRFIEILSFFTLGRWGTEGFARLQDTYFENSAIETESVLIPEFNPDGYHKNDCKCEASGALNQLGLYDESLIDKGVLIGGAFNNLATNVLAVLILSFIMYLLIFISLSKKDSI</sequence>
<evidence type="ECO:0000256" key="3">
    <source>
        <dbReference type="ARBA" id="ARBA00022692"/>
    </source>
</evidence>
<feature type="transmembrane region" description="Helical" evidence="8">
    <location>
        <begin position="430"/>
        <end position="450"/>
    </location>
</feature>
<feature type="transmembrane region" description="Helical" evidence="8">
    <location>
        <begin position="457"/>
        <end position="476"/>
    </location>
</feature>
<keyword evidence="5" id="KW-0067">ATP-binding</keyword>
<dbReference type="InterPro" id="IPR050352">
    <property type="entry name" value="ABCG_transporters"/>
</dbReference>
<dbReference type="PROSITE" id="PS00211">
    <property type="entry name" value="ABC_TRANSPORTER_1"/>
    <property type="match status" value="1"/>
</dbReference>
<proteinExistence type="predicted"/>
<dbReference type="PANTHER" id="PTHR48041:SF139">
    <property type="entry name" value="PROTEIN SCARLET"/>
    <property type="match status" value="1"/>
</dbReference>
<keyword evidence="7 8" id="KW-0472">Membrane</keyword>
<evidence type="ECO:0000256" key="2">
    <source>
        <dbReference type="ARBA" id="ARBA00022448"/>
    </source>
</evidence>
<evidence type="ECO:0000256" key="4">
    <source>
        <dbReference type="ARBA" id="ARBA00022741"/>
    </source>
</evidence>
<name>A0A316KZI2_9FLAO</name>
<dbReference type="Pfam" id="PF01061">
    <property type="entry name" value="ABC2_membrane"/>
    <property type="match status" value="1"/>
</dbReference>
<keyword evidence="3 8" id="KW-0812">Transmembrane</keyword>
<gene>
    <name evidence="10" type="ORF">DKG77_07395</name>
</gene>
<dbReference type="GO" id="GO:0016020">
    <property type="term" value="C:membrane"/>
    <property type="evidence" value="ECO:0007669"/>
    <property type="project" value="UniProtKB-SubCell"/>
</dbReference>
<dbReference type="PROSITE" id="PS50893">
    <property type="entry name" value="ABC_TRANSPORTER_2"/>
    <property type="match status" value="1"/>
</dbReference>
<evidence type="ECO:0000259" key="9">
    <source>
        <dbReference type="PROSITE" id="PS50893"/>
    </source>
</evidence>
<evidence type="ECO:0000256" key="8">
    <source>
        <dbReference type="SAM" id="Phobius"/>
    </source>
</evidence>
<evidence type="ECO:0000256" key="5">
    <source>
        <dbReference type="ARBA" id="ARBA00022840"/>
    </source>
</evidence>
<dbReference type="InterPro" id="IPR017871">
    <property type="entry name" value="ABC_transporter-like_CS"/>
</dbReference>
<dbReference type="Proteomes" id="UP000245762">
    <property type="component" value="Unassembled WGS sequence"/>
</dbReference>
<evidence type="ECO:0000256" key="7">
    <source>
        <dbReference type="ARBA" id="ARBA00023136"/>
    </source>
</evidence>
<comment type="subcellular location">
    <subcellularLocation>
        <location evidence="1">Membrane</location>
        <topology evidence="1">Multi-pass membrane protein</topology>
    </subcellularLocation>
</comment>
<organism evidence="10 11">
    <name type="scientific">Flagellimonas aquimarina</name>
    <dbReference type="NCBI Taxonomy" id="2201895"/>
    <lineage>
        <taxon>Bacteria</taxon>
        <taxon>Pseudomonadati</taxon>
        <taxon>Bacteroidota</taxon>
        <taxon>Flavobacteriia</taxon>
        <taxon>Flavobacteriales</taxon>
        <taxon>Flavobacteriaceae</taxon>
        <taxon>Flagellimonas</taxon>
    </lineage>
</organism>
<keyword evidence="11" id="KW-1185">Reference proteome</keyword>
<dbReference type="GO" id="GO:0005524">
    <property type="term" value="F:ATP binding"/>
    <property type="evidence" value="ECO:0007669"/>
    <property type="project" value="UniProtKB-KW"/>
</dbReference>
<keyword evidence="2" id="KW-0813">Transport</keyword>
<evidence type="ECO:0000313" key="10">
    <source>
        <dbReference type="EMBL" id="PWL38109.1"/>
    </source>
</evidence>
<feature type="domain" description="ABC transporter" evidence="9">
    <location>
        <begin position="14"/>
        <end position="259"/>
    </location>
</feature>
<evidence type="ECO:0000256" key="1">
    <source>
        <dbReference type="ARBA" id="ARBA00004141"/>
    </source>
</evidence>
<dbReference type="Gene3D" id="3.40.50.300">
    <property type="entry name" value="P-loop containing nucleotide triphosphate hydrolases"/>
    <property type="match status" value="1"/>
</dbReference>
<dbReference type="SMART" id="SM00382">
    <property type="entry name" value="AAA"/>
    <property type="match status" value="1"/>
</dbReference>
<dbReference type="InterPro" id="IPR003439">
    <property type="entry name" value="ABC_transporter-like_ATP-bd"/>
</dbReference>
<accession>A0A316KZI2</accession>
<dbReference type="InterPro" id="IPR003593">
    <property type="entry name" value="AAA+_ATPase"/>
</dbReference>
<dbReference type="AlphaFoldDB" id="A0A316KZI2"/>
<feature type="transmembrane region" description="Helical" evidence="8">
    <location>
        <begin position="564"/>
        <end position="586"/>
    </location>
</feature>
<evidence type="ECO:0000256" key="6">
    <source>
        <dbReference type="ARBA" id="ARBA00022989"/>
    </source>
</evidence>
<feature type="transmembrane region" description="Helical" evidence="8">
    <location>
        <begin position="318"/>
        <end position="336"/>
    </location>
</feature>
<keyword evidence="6 8" id="KW-1133">Transmembrane helix</keyword>
<reference evidence="10 11" key="1">
    <citation type="submission" date="2018-05" db="EMBL/GenBank/DDBJ databases">
        <title>Complete genome sequence of Flagellimonas aquimarina ECD12 isolated from seaweed Ecklonia cava.</title>
        <authorList>
            <person name="Choi S."/>
            <person name="Seong C."/>
        </authorList>
    </citation>
    <scope>NUCLEOTIDE SEQUENCE [LARGE SCALE GENOMIC DNA]</scope>
    <source>
        <strain evidence="10 11">ECD12</strain>
    </source>
</reference>
<dbReference type="SUPFAM" id="SSF52540">
    <property type="entry name" value="P-loop containing nucleoside triphosphate hydrolases"/>
    <property type="match status" value="1"/>
</dbReference>
<dbReference type="PANTHER" id="PTHR48041">
    <property type="entry name" value="ABC TRANSPORTER G FAMILY MEMBER 28"/>
    <property type="match status" value="1"/>
</dbReference>
<dbReference type="InterPro" id="IPR013525">
    <property type="entry name" value="ABC2_TM"/>
</dbReference>
<evidence type="ECO:0000313" key="11">
    <source>
        <dbReference type="Proteomes" id="UP000245762"/>
    </source>
</evidence>
<dbReference type="GO" id="GO:0016887">
    <property type="term" value="F:ATP hydrolysis activity"/>
    <property type="evidence" value="ECO:0007669"/>
    <property type="project" value="InterPro"/>
</dbReference>
<keyword evidence="4" id="KW-0547">Nucleotide-binding</keyword>
<dbReference type="InterPro" id="IPR027417">
    <property type="entry name" value="P-loop_NTPase"/>
</dbReference>
<feature type="transmembrane region" description="Helical" evidence="8">
    <location>
        <begin position="342"/>
        <end position="360"/>
    </location>
</feature>
<comment type="caution">
    <text evidence="10">The sequence shown here is derived from an EMBL/GenBank/DDBJ whole genome shotgun (WGS) entry which is preliminary data.</text>
</comment>
<dbReference type="EMBL" id="QGEG01000002">
    <property type="protein sequence ID" value="PWL38109.1"/>
    <property type="molecule type" value="Genomic_DNA"/>
</dbReference>
<dbReference type="GO" id="GO:0140359">
    <property type="term" value="F:ABC-type transporter activity"/>
    <property type="evidence" value="ECO:0007669"/>
    <property type="project" value="InterPro"/>
</dbReference>